<evidence type="ECO:0000313" key="3">
    <source>
        <dbReference type="Proteomes" id="UP001165343"/>
    </source>
</evidence>
<feature type="transmembrane region" description="Helical" evidence="1">
    <location>
        <begin position="90"/>
        <end position="109"/>
    </location>
</feature>
<feature type="transmembrane region" description="Helical" evidence="1">
    <location>
        <begin position="164"/>
        <end position="183"/>
    </location>
</feature>
<dbReference type="GO" id="GO:0016787">
    <property type="term" value="F:hydrolase activity"/>
    <property type="evidence" value="ECO:0007669"/>
    <property type="project" value="UniProtKB-KW"/>
</dbReference>
<keyword evidence="1" id="KW-0472">Membrane</keyword>
<feature type="transmembrane region" description="Helical" evidence="1">
    <location>
        <begin position="129"/>
        <end position="152"/>
    </location>
</feature>
<proteinExistence type="predicted"/>
<dbReference type="InterPro" id="IPR053170">
    <property type="entry name" value="Transcription_regulator"/>
</dbReference>
<comment type="caution">
    <text evidence="2">The sequence shown here is derived from an EMBL/GenBank/DDBJ whole genome shotgun (WGS) entry which is preliminary data.</text>
</comment>
<dbReference type="Proteomes" id="UP001165343">
    <property type="component" value="Unassembled WGS sequence"/>
</dbReference>
<keyword evidence="1" id="KW-0812">Transmembrane</keyword>
<keyword evidence="3" id="KW-1185">Reference proteome</keyword>
<reference evidence="2" key="1">
    <citation type="submission" date="2022-05" db="EMBL/GenBank/DDBJ databases">
        <authorList>
            <person name="Jo J.-H."/>
            <person name="Im W.-T."/>
        </authorList>
    </citation>
    <scope>NUCLEOTIDE SEQUENCE</scope>
    <source>
        <strain evidence="2">RG327</strain>
    </source>
</reference>
<organism evidence="2 3">
    <name type="scientific">Sphingomonas anseongensis</name>
    <dbReference type="NCBI Taxonomy" id="2908207"/>
    <lineage>
        <taxon>Bacteria</taxon>
        <taxon>Pseudomonadati</taxon>
        <taxon>Pseudomonadota</taxon>
        <taxon>Alphaproteobacteria</taxon>
        <taxon>Sphingomonadales</taxon>
        <taxon>Sphingomonadaceae</taxon>
        <taxon>Sphingomonas</taxon>
    </lineage>
</organism>
<dbReference type="EMBL" id="JAMGBC010000001">
    <property type="protein sequence ID" value="MCL6678759.1"/>
    <property type="molecule type" value="Genomic_DNA"/>
</dbReference>
<protein>
    <submittedName>
        <fullName evidence="2">Metal-dependent hydrolase</fullName>
    </submittedName>
</protein>
<name>A0ABT0REV7_9SPHN</name>
<keyword evidence="2" id="KW-0378">Hydrolase</keyword>
<dbReference type="RefSeq" id="WP_249867698.1">
    <property type="nucleotide sequence ID" value="NZ_JAMGBC010000001.1"/>
</dbReference>
<evidence type="ECO:0000256" key="1">
    <source>
        <dbReference type="SAM" id="Phobius"/>
    </source>
</evidence>
<dbReference type="PANTHER" id="PTHR40031:SF1">
    <property type="entry name" value="MEMBRANE-BOUND METAL-DEPENDENT HYDROLASE"/>
    <property type="match status" value="1"/>
</dbReference>
<evidence type="ECO:0000313" key="2">
    <source>
        <dbReference type="EMBL" id="MCL6678759.1"/>
    </source>
</evidence>
<accession>A0ABT0REV7</accession>
<feature type="transmembrane region" description="Helical" evidence="1">
    <location>
        <begin position="24"/>
        <end position="46"/>
    </location>
</feature>
<sequence>MDNLTHTLAGGLLGQMGLKRQSRLAMAGCLLGANAPDIDVFAPLFFNVQGIAFHRGPTHAVLGWPLLAAAIVGLLWLYDRWRPNPEAVPFRSLPLFLVTLAAVLSHPALDFLNTYGVNILAPFSPKWVAGDAIFIIDWVFWLVMGGGIALTVWRERRGGAPSGIPAQAAFGLLLAYIAFNLGLTQRVESAATRALLNNRIHPTEVIASPPPFAFWRRTMLWRDGKSYGVGSYSPSRGLSLTGREGLLHLDDRRLQAGRERSPRVRAFLYWSRMPMVVVDDGRAYLTDQRFLASNLLPNEKRGRSWRYDPFLIPLD</sequence>
<dbReference type="InterPro" id="IPR007404">
    <property type="entry name" value="YdjM-like"/>
</dbReference>
<keyword evidence="1" id="KW-1133">Transmembrane helix</keyword>
<feature type="transmembrane region" description="Helical" evidence="1">
    <location>
        <begin position="58"/>
        <end position="78"/>
    </location>
</feature>
<dbReference type="PANTHER" id="PTHR40031">
    <property type="entry name" value="HYPOTHETICAL MEMBRANE SPANNING PROTEIN"/>
    <property type="match status" value="1"/>
</dbReference>
<gene>
    <name evidence="2" type="ORF">LZ519_05425</name>
</gene>
<dbReference type="Pfam" id="PF04307">
    <property type="entry name" value="YdjM"/>
    <property type="match status" value="1"/>
</dbReference>